<dbReference type="GO" id="GO:0005789">
    <property type="term" value="C:endoplasmic reticulum membrane"/>
    <property type="evidence" value="ECO:0007669"/>
    <property type="project" value="UniProtKB-SubCell"/>
</dbReference>
<evidence type="ECO:0000256" key="18">
    <source>
        <dbReference type="ARBA" id="ARBA00082010"/>
    </source>
</evidence>
<dbReference type="InterPro" id="IPR011016">
    <property type="entry name" value="Znf_RING-CH"/>
</dbReference>
<feature type="transmembrane region" description="Helical" evidence="21">
    <location>
        <begin position="509"/>
        <end position="531"/>
    </location>
</feature>
<evidence type="ECO:0000256" key="3">
    <source>
        <dbReference type="ARBA" id="ARBA00004906"/>
    </source>
</evidence>
<dbReference type="GO" id="GO:0061630">
    <property type="term" value="F:ubiquitin protein ligase activity"/>
    <property type="evidence" value="ECO:0007669"/>
    <property type="project" value="UniProtKB-EC"/>
</dbReference>
<dbReference type="GO" id="GO:0008270">
    <property type="term" value="F:zinc ion binding"/>
    <property type="evidence" value="ECO:0007669"/>
    <property type="project" value="UniProtKB-KW"/>
</dbReference>
<keyword evidence="13 21" id="KW-1133">Transmembrane helix</keyword>
<keyword evidence="9" id="KW-0833">Ubl conjugation pathway</keyword>
<keyword evidence="8" id="KW-0863">Zinc-finger</keyword>
<sequence>MMDDGQGADICRVCRSEGLPDRPLFHPCICTGSIKWIHQECLVQWMRYSRKEYCELCSYKFSFMPIYAPDMPRRLPVKDILGGLLSSILTAVKHWIHYTLVAIAWLGIVPLLGYRIYKCLFTGTLDSIMSLPFNLISTDHLASDIIHGSIVVVCTLFAFIALVWLREQILHGGGPDWLERDGNLLAPGHNNNEHNIQNNNNNNEEEERGAGEEEEGEGNNNNNVNNNNELPREPDNIPAMNNVEGPAGAAPRAGNAGPAQAARIEGGAGVGDDLDGVGGGGGGNVDNNWNPIEWDRAAEELTWERLLGLDGSLVFLEHVFWVVSLNTLFILVFAFCPYHMGRFMLSIATLKHYVSASKFEGLLTTLCGYVLVGLTLVVLHSLASFFNLTKSRRVLGLCYIVVKVSLLCVIEIGVLPLICGWWLDVCSLSMFEASLKDRLLSLKTAPGTCMFIHWLLGMIYVYYFASFILLLREVLRPGVLWFLRNLNDPDFSPIQEMIHLPILRHIRRLIVSGIIFGTVVLLMLWLPIRIIRTLMPSFLPYRVTLTAESQINELSLELLLLQVVLPAILEQTQTRVWLKNVIRVWCRVVSYFLNIKSYLLGDETESSPRHPVRQEANFPALGNDLGAAHQALLQIGGPTGFQPYTRPSYFLARIGALLGLVCVSLVVSSFVLLTVPVWLGRRAMMFWPAIPVAPRPGATVPSAPLSPTSGPGIHELYTASCGLYLCWLGAKMVTVVRRWLPLGRVEMMRKLGAWSMLAAKMMIGLIILIGIIPLLFGLCLELIIVVPFRVPLDQTPVLWIWHNWALGVLYTKIAAAITMMGPDWPIKRTIEALFRNGFREMSLRLLLTDLALPVICSLSLILSVPYITAYSIVPLFVRSNAVRNIVARRIYPFILVIVVVLFVIYIQVEQFIQLYEHIKNDKYLIGRTLVNYNSTRPLHAPPRSTRNISRTSAPRPTAMLTMINCTDSRSTSKVCTPTNLTLKNWRRFIKLYKKA</sequence>
<evidence type="ECO:0000256" key="19">
    <source>
        <dbReference type="ARBA" id="ARBA00083917"/>
    </source>
</evidence>
<name>A0A8D8TYV3_9HEMI</name>
<keyword evidence="6 21" id="KW-0812">Transmembrane</keyword>
<feature type="transmembrane region" description="Helical" evidence="21">
    <location>
        <begin position="654"/>
        <end position="679"/>
    </location>
</feature>
<keyword evidence="14" id="KW-0007">Acetylation</keyword>
<feature type="transmembrane region" description="Helical" evidence="21">
    <location>
        <begin position="319"/>
        <end position="341"/>
    </location>
</feature>
<evidence type="ECO:0000256" key="17">
    <source>
        <dbReference type="ARBA" id="ARBA00069012"/>
    </source>
</evidence>
<evidence type="ECO:0000256" key="13">
    <source>
        <dbReference type="ARBA" id="ARBA00022989"/>
    </source>
</evidence>
<comment type="pathway">
    <text evidence="3">Protein modification; protein ubiquitination.</text>
</comment>
<dbReference type="EC" id="2.3.2.27" evidence="4"/>
<dbReference type="Pfam" id="PF23113">
    <property type="entry name" value="MARCHF6_C"/>
    <property type="match status" value="1"/>
</dbReference>
<evidence type="ECO:0000256" key="5">
    <source>
        <dbReference type="ARBA" id="ARBA00022679"/>
    </source>
</evidence>
<feature type="transmembrane region" description="Helical" evidence="21">
    <location>
        <begin position="361"/>
        <end position="382"/>
    </location>
</feature>
<dbReference type="EMBL" id="HBUF01315773">
    <property type="protein sequence ID" value="CAG6693986.1"/>
    <property type="molecule type" value="Transcribed_RNA"/>
</dbReference>
<evidence type="ECO:0000256" key="1">
    <source>
        <dbReference type="ARBA" id="ARBA00000900"/>
    </source>
</evidence>
<keyword evidence="5" id="KW-0808">Transferase</keyword>
<feature type="region of interest" description="Disordered" evidence="20">
    <location>
        <begin position="182"/>
        <end position="282"/>
    </location>
</feature>
<feature type="transmembrane region" description="Helical" evidence="21">
    <location>
        <begin position="95"/>
        <end position="117"/>
    </location>
</feature>
<keyword evidence="7" id="KW-0479">Metal-binding</keyword>
<dbReference type="SUPFAM" id="SSF57850">
    <property type="entry name" value="RING/U-box"/>
    <property type="match status" value="1"/>
</dbReference>
<dbReference type="PROSITE" id="PS51292">
    <property type="entry name" value="ZF_RING_CH"/>
    <property type="match status" value="1"/>
</dbReference>
<evidence type="ECO:0000313" key="23">
    <source>
        <dbReference type="EMBL" id="CAG6693986.1"/>
    </source>
</evidence>
<evidence type="ECO:0000256" key="7">
    <source>
        <dbReference type="ARBA" id="ARBA00022723"/>
    </source>
</evidence>
<dbReference type="CDD" id="cd16702">
    <property type="entry name" value="RING_CH-C4HC3_MARCH6"/>
    <property type="match status" value="1"/>
</dbReference>
<evidence type="ECO:0000256" key="11">
    <source>
        <dbReference type="ARBA" id="ARBA00022833"/>
    </source>
</evidence>
<feature type="compositionally biased region" description="Low complexity" evidence="20">
    <location>
        <begin position="218"/>
        <end position="229"/>
    </location>
</feature>
<keyword evidence="12" id="KW-0832">Ubl conjugation</keyword>
<evidence type="ECO:0000256" key="4">
    <source>
        <dbReference type="ARBA" id="ARBA00012483"/>
    </source>
</evidence>
<dbReference type="Pfam" id="PF12906">
    <property type="entry name" value="RINGv"/>
    <property type="match status" value="1"/>
</dbReference>
<feature type="transmembrane region" description="Helical" evidence="21">
    <location>
        <begin position="761"/>
        <end position="784"/>
    </location>
</feature>
<dbReference type="GO" id="GO:0036503">
    <property type="term" value="P:ERAD pathway"/>
    <property type="evidence" value="ECO:0007669"/>
    <property type="project" value="TreeGrafter"/>
</dbReference>
<reference evidence="23" key="1">
    <citation type="submission" date="2021-05" db="EMBL/GenBank/DDBJ databases">
        <authorList>
            <person name="Alioto T."/>
            <person name="Alioto T."/>
            <person name="Gomez Garrido J."/>
        </authorList>
    </citation>
    <scope>NUCLEOTIDE SEQUENCE</scope>
</reference>
<evidence type="ECO:0000256" key="14">
    <source>
        <dbReference type="ARBA" id="ARBA00022990"/>
    </source>
</evidence>
<feature type="transmembrane region" description="Helical" evidence="21">
    <location>
        <begin position="845"/>
        <end position="870"/>
    </location>
</feature>
<evidence type="ECO:0000256" key="10">
    <source>
        <dbReference type="ARBA" id="ARBA00022824"/>
    </source>
</evidence>
<organism evidence="23">
    <name type="scientific">Cacopsylla melanoneura</name>
    <dbReference type="NCBI Taxonomy" id="428564"/>
    <lineage>
        <taxon>Eukaryota</taxon>
        <taxon>Metazoa</taxon>
        <taxon>Ecdysozoa</taxon>
        <taxon>Arthropoda</taxon>
        <taxon>Hexapoda</taxon>
        <taxon>Insecta</taxon>
        <taxon>Pterygota</taxon>
        <taxon>Neoptera</taxon>
        <taxon>Paraneoptera</taxon>
        <taxon>Hemiptera</taxon>
        <taxon>Sternorrhyncha</taxon>
        <taxon>Psylloidea</taxon>
        <taxon>Psyllidae</taxon>
        <taxon>Psyllinae</taxon>
        <taxon>Cacopsylla</taxon>
    </lineage>
</organism>
<evidence type="ECO:0000259" key="22">
    <source>
        <dbReference type="PROSITE" id="PS51292"/>
    </source>
</evidence>
<evidence type="ECO:0000256" key="16">
    <source>
        <dbReference type="ARBA" id="ARBA00064724"/>
    </source>
</evidence>
<dbReference type="PANTHER" id="PTHR13145">
    <property type="entry name" value="SSM4 PROTEIN"/>
    <property type="match status" value="1"/>
</dbReference>
<comment type="catalytic activity">
    <reaction evidence="1">
        <text>S-ubiquitinyl-[E2 ubiquitin-conjugating enzyme]-L-cysteine + [acceptor protein]-L-lysine = [E2 ubiquitin-conjugating enzyme]-L-cysteine + N(6)-ubiquitinyl-[acceptor protein]-L-lysine.</text>
        <dbReference type="EC" id="2.3.2.27"/>
    </reaction>
</comment>
<dbReference type="SMART" id="SM00744">
    <property type="entry name" value="RINGv"/>
    <property type="match status" value="1"/>
</dbReference>
<dbReference type="EMBL" id="HBUF01315774">
    <property type="protein sequence ID" value="CAG6693987.1"/>
    <property type="molecule type" value="Transcribed_RNA"/>
</dbReference>
<protein>
    <recommendedName>
        <fullName evidence="17">E3 ubiquitin-protein ligase MARCHF6</fullName>
        <ecNumber evidence="4">2.3.2.27</ecNumber>
    </recommendedName>
    <alternativeName>
        <fullName evidence="19">Membrane-associated RING finger protein 6</fullName>
    </alternativeName>
    <alternativeName>
        <fullName evidence="18">Membrane-associated RING-CH protein VI</fullName>
    </alternativeName>
</protein>
<dbReference type="FunFam" id="3.30.40.10:FF:000096">
    <property type="entry name" value="E3 ubiquitin-protein ligase MARCH6"/>
    <property type="match status" value="1"/>
</dbReference>
<keyword evidence="15 21" id="KW-0472">Membrane</keyword>
<keyword evidence="10" id="KW-0256">Endoplasmic reticulum</keyword>
<evidence type="ECO:0000256" key="6">
    <source>
        <dbReference type="ARBA" id="ARBA00022692"/>
    </source>
</evidence>
<feature type="compositionally biased region" description="Low complexity" evidence="20">
    <location>
        <begin position="193"/>
        <end position="202"/>
    </location>
</feature>
<feature type="compositionally biased region" description="Acidic residues" evidence="20">
    <location>
        <begin position="203"/>
        <end position="217"/>
    </location>
</feature>
<evidence type="ECO:0000256" key="9">
    <source>
        <dbReference type="ARBA" id="ARBA00022786"/>
    </source>
</evidence>
<accession>A0A8D8TYV3</accession>
<feature type="transmembrane region" description="Helical" evidence="21">
    <location>
        <begin position="451"/>
        <end position="471"/>
    </location>
</feature>
<evidence type="ECO:0000256" key="15">
    <source>
        <dbReference type="ARBA" id="ARBA00023136"/>
    </source>
</evidence>
<proteinExistence type="predicted"/>
<comment type="subunit">
    <text evidence="16">Interacts with DIO2. Interacts with SQLE.</text>
</comment>
<keyword evidence="11" id="KW-0862">Zinc</keyword>
<feature type="transmembrane region" description="Helical" evidence="21">
    <location>
        <begin position="804"/>
        <end position="824"/>
    </location>
</feature>
<evidence type="ECO:0000256" key="2">
    <source>
        <dbReference type="ARBA" id="ARBA00004477"/>
    </source>
</evidence>
<feature type="transmembrane region" description="Helical" evidence="21">
    <location>
        <begin position="394"/>
        <end position="423"/>
    </location>
</feature>
<evidence type="ECO:0000256" key="21">
    <source>
        <dbReference type="SAM" id="Phobius"/>
    </source>
</evidence>
<dbReference type="PANTHER" id="PTHR13145:SF0">
    <property type="entry name" value="E3 UBIQUITIN-PROTEIN LIGASE MARCHF6"/>
    <property type="match status" value="1"/>
</dbReference>
<feature type="compositionally biased region" description="Gly residues" evidence="20">
    <location>
        <begin position="266"/>
        <end position="282"/>
    </location>
</feature>
<feature type="compositionally biased region" description="Low complexity" evidence="20">
    <location>
        <begin position="245"/>
        <end position="262"/>
    </location>
</feature>
<comment type="subcellular location">
    <subcellularLocation>
        <location evidence="2">Endoplasmic reticulum membrane</location>
        <topology evidence="2">Multi-pass membrane protein</topology>
    </subcellularLocation>
</comment>
<evidence type="ECO:0000256" key="8">
    <source>
        <dbReference type="ARBA" id="ARBA00022771"/>
    </source>
</evidence>
<feature type="domain" description="RING-CH-type" evidence="22">
    <location>
        <begin position="3"/>
        <end position="64"/>
    </location>
</feature>
<feature type="transmembrane region" description="Helical" evidence="21">
    <location>
        <begin position="145"/>
        <end position="165"/>
    </location>
</feature>
<dbReference type="InterPro" id="IPR056521">
    <property type="entry name" value="MARCHF6-like_C"/>
</dbReference>
<evidence type="ECO:0000256" key="12">
    <source>
        <dbReference type="ARBA" id="ARBA00022843"/>
    </source>
</evidence>
<evidence type="ECO:0000256" key="20">
    <source>
        <dbReference type="SAM" id="MobiDB-lite"/>
    </source>
</evidence>
<feature type="transmembrane region" description="Helical" evidence="21">
    <location>
        <begin position="890"/>
        <end position="908"/>
    </location>
</feature>
<dbReference type="InterPro" id="IPR013083">
    <property type="entry name" value="Znf_RING/FYVE/PHD"/>
</dbReference>
<dbReference type="AlphaFoldDB" id="A0A8D8TYV3"/>
<dbReference type="Gene3D" id="3.30.40.10">
    <property type="entry name" value="Zinc/RING finger domain, C3HC4 (zinc finger)"/>
    <property type="match status" value="1"/>
</dbReference>